<name>A0AAV4JBR9_9GAST</name>
<evidence type="ECO:0000313" key="6">
    <source>
        <dbReference type="Proteomes" id="UP000762676"/>
    </source>
</evidence>
<feature type="region of interest" description="Disordered" evidence="3">
    <location>
        <begin position="1"/>
        <end position="39"/>
    </location>
</feature>
<protein>
    <submittedName>
        <fullName evidence="5">Vacuolar protein sorting-associated protein 13C</fullName>
    </submittedName>
</protein>
<evidence type="ECO:0000256" key="1">
    <source>
        <dbReference type="ARBA" id="ARBA00006545"/>
    </source>
</evidence>
<dbReference type="PANTHER" id="PTHR16166:SF93">
    <property type="entry name" value="INTERMEMBRANE LIPID TRANSFER PROTEIN VPS13"/>
    <property type="match status" value="1"/>
</dbReference>
<dbReference type="Proteomes" id="UP000762676">
    <property type="component" value="Unassembled WGS sequence"/>
</dbReference>
<dbReference type="InterPro" id="IPR026847">
    <property type="entry name" value="VPS13"/>
</dbReference>
<evidence type="ECO:0000259" key="4">
    <source>
        <dbReference type="Pfam" id="PF12624"/>
    </source>
</evidence>
<dbReference type="AlphaFoldDB" id="A0AAV4JBR9"/>
<evidence type="ECO:0000313" key="5">
    <source>
        <dbReference type="EMBL" id="GFS18417.1"/>
    </source>
</evidence>
<keyword evidence="6" id="KW-1185">Reference proteome</keyword>
<dbReference type="PANTHER" id="PTHR16166">
    <property type="entry name" value="VACUOLAR PROTEIN SORTING-ASSOCIATED PROTEIN VPS13"/>
    <property type="match status" value="1"/>
</dbReference>
<dbReference type="InterPro" id="IPR026854">
    <property type="entry name" value="VPS13_N"/>
</dbReference>
<accession>A0AAV4JBR9</accession>
<proteinExistence type="inferred from homology"/>
<organism evidence="5 6">
    <name type="scientific">Elysia marginata</name>
    <dbReference type="NCBI Taxonomy" id="1093978"/>
    <lineage>
        <taxon>Eukaryota</taxon>
        <taxon>Metazoa</taxon>
        <taxon>Spiralia</taxon>
        <taxon>Lophotrochozoa</taxon>
        <taxon>Mollusca</taxon>
        <taxon>Gastropoda</taxon>
        <taxon>Heterobranchia</taxon>
        <taxon>Euthyneura</taxon>
        <taxon>Panpulmonata</taxon>
        <taxon>Sacoglossa</taxon>
        <taxon>Placobranchoidea</taxon>
        <taxon>Plakobranchidae</taxon>
        <taxon>Elysia</taxon>
    </lineage>
</organism>
<dbReference type="GO" id="GO:0006623">
    <property type="term" value="P:protein targeting to vacuole"/>
    <property type="evidence" value="ECO:0007669"/>
    <property type="project" value="TreeGrafter"/>
</dbReference>
<dbReference type="Pfam" id="PF12624">
    <property type="entry name" value="VPS13_N"/>
    <property type="match status" value="1"/>
</dbReference>
<feature type="domain" description="Chorein N-terminal" evidence="4">
    <location>
        <begin position="57"/>
        <end position="273"/>
    </location>
</feature>
<feature type="compositionally biased region" description="Basic and acidic residues" evidence="3">
    <location>
        <begin position="1"/>
        <end position="11"/>
    </location>
</feature>
<keyword evidence="2" id="KW-0813">Transport</keyword>
<dbReference type="EMBL" id="BMAT01010010">
    <property type="protein sequence ID" value="GFS18417.1"/>
    <property type="molecule type" value="Genomic_DNA"/>
</dbReference>
<gene>
    <name evidence="5" type="ORF">ElyMa_005006000</name>
</gene>
<evidence type="ECO:0000256" key="2">
    <source>
        <dbReference type="ARBA" id="ARBA00022448"/>
    </source>
</evidence>
<sequence length="605" mass="67280">MGKKRQEEKESSGGWLGGWFGGGKKDKKKKEEEASDASELGVTNSVKHSYLLTYLRRDSQLLKLSLTEICASFGQRPAASAIRLDAKVERLRVNGVPRGDYLPKLISSVGVSKEENSSLLMVAVETNPQDGLCDSRIRVQSRPLEIIYDAITVNNLASFFKPPESVRLKQLSNAAMARYDIIKAQTTAGMMHMMDERKYADIEVNLMPSYIIVPATGELRKDVCLLLLNLGSFNISSEKTAALTPGTQYSQQELENYSYDKFNISLDNLQLLYIQPDNKLLGMMKLVNSIPLPESGSGGKNAIIIILHHHYHHQSSSSSPASYLILLSNATVTTTSISSTTTNTDSIAIMIVTNTKPFQCLNQTAKPEGNNFRSDVTNFTKVSLSFVVKEISAELRKTKVDVELTFLRLSIHGVGVNLKARTFDLSLDAFVGGIYLQHLQYKLITGELINIINSPDVMEGERLLSVSFLQLIPKVPSSKTTYNNTAQAVTIEFSTLDLVQHQGVVLNLLEFVQKLQPSESASKPAPATSTWHAEKAPWLPPLPWHYTGLERRQTELFQMRLKVLIDGVQLSLCNKETVIMHTRLAGTVFFINPLLHEAREMLEYG</sequence>
<dbReference type="GO" id="GO:0045053">
    <property type="term" value="P:protein retention in Golgi apparatus"/>
    <property type="evidence" value="ECO:0007669"/>
    <property type="project" value="TreeGrafter"/>
</dbReference>
<evidence type="ECO:0000256" key="3">
    <source>
        <dbReference type="SAM" id="MobiDB-lite"/>
    </source>
</evidence>
<comment type="similarity">
    <text evidence="1">Belongs to the VPS13 family.</text>
</comment>
<comment type="caution">
    <text evidence="5">The sequence shown here is derived from an EMBL/GenBank/DDBJ whole genome shotgun (WGS) entry which is preliminary data.</text>
</comment>
<reference evidence="5 6" key="1">
    <citation type="journal article" date="2021" name="Elife">
        <title>Chloroplast acquisition without the gene transfer in kleptoplastic sea slugs, Plakobranchus ocellatus.</title>
        <authorList>
            <person name="Maeda T."/>
            <person name="Takahashi S."/>
            <person name="Yoshida T."/>
            <person name="Shimamura S."/>
            <person name="Takaki Y."/>
            <person name="Nagai Y."/>
            <person name="Toyoda A."/>
            <person name="Suzuki Y."/>
            <person name="Arimoto A."/>
            <person name="Ishii H."/>
            <person name="Satoh N."/>
            <person name="Nishiyama T."/>
            <person name="Hasebe M."/>
            <person name="Maruyama T."/>
            <person name="Minagawa J."/>
            <person name="Obokata J."/>
            <person name="Shigenobu S."/>
        </authorList>
    </citation>
    <scope>NUCLEOTIDE SEQUENCE [LARGE SCALE GENOMIC DNA]</scope>
</reference>